<proteinExistence type="inferred from homology"/>
<dbReference type="RefSeq" id="WP_116069629.1">
    <property type="nucleotide sequence ID" value="NZ_BONB01000082.1"/>
</dbReference>
<dbReference type="Proteomes" id="UP000256913">
    <property type="component" value="Unassembled WGS sequence"/>
</dbReference>
<dbReference type="Gene3D" id="1.10.630.10">
    <property type="entry name" value="Cytochrome P450"/>
    <property type="match status" value="1"/>
</dbReference>
<comment type="similarity">
    <text evidence="1">Belongs to the cytochrome P450 family.</text>
</comment>
<dbReference type="Pfam" id="PF00067">
    <property type="entry name" value="p450"/>
    <property type="match status" value="1"/>
</dbReference>
<dbReference type="EMBL" id="QUMQ01000001">
    <property type="protein sequence ID" value="REF98329.1"/>
    <property type="molecule type" value="Genomic_DNA"/>
</dbReference>
<evidence type="ECO:0000313" key="2">
    <source>
        <dbReference type="EMBL" id="REF98329.1"/>
    </source>
</evidence>
<dbReference type="PANTHER" id="PTHR46696">
    <property type="entry name" value="P450, PUTATIVE (EUROFUNG)-RELATED"/>
    <property type="match status" value="1"/>
</dbReference>
<dbReference type="InterPro" id="IPR001128">
    <property type="entry name" value="Cyt_P450"/>
</dbReference>
<dbReference type="PANTHER" id="PTHR46696:SF1">
    <property type="entry name" value="CYTOCHROME P450 YJIB-RELATED"/>
    <property type="match status" value="1"/>
</dbReference>
<comment type="caution">
    <text evidence="2">The sequence shown here is derived from an EMBL/GenBank/DDBJ whole genome shotgun (WGS) entry which is preliminary data.</text>
</comment>
<keyword evidence="3" id="KW-1185">Reference proteome</keyword>
<dbReference type="PRINTS" id="PR00359">
    <property type="entry name" value="BP450"/>
</dbReference>
<dbReference type="OrthoDB" id="4156795at2"/>
<protein>
    <submittedName>
        <fullName evidence="2">Cytochrome P450</fullName>
    </submittedName>
</protein>
<evidence type="ECO:0000256" key="1">
    <source>
        <dbReference type="ARBA" id="ARBA00010617"/>
    </source>
</evidence>
<organism evidence="2 3">
    <name type="scientific">Asanoa ferruginea</name>
    <dbReference type="NCBI Taxonomy" id="53367"/>
    <lineage>
        <taxon>Bacteria</taxon>
        <taxon>Bacillati</taxon>
        <taxon>Actinomycetota</taxon>
        <taxon>Actinomycetes</taxon>
        <taxon>Micromonosporales</taxon>
        <taxon>Micromonosporaceae</taxon>
        <taxon>Asanoa</taxon>
    </lineage>
</organism>
<accession>A0A3D9ZN85</accession>
<dbReference type="SUPFAM" id="SSF48264">
    <property type="entry name" value="Cytochrome P450"/>
    <property type="match status" value="1"/>
</dbReference>
<dbReference type="GO" id="GO:0016705">
    <property type="term" value="F:oxidoreductase activity, acting on paired donors, with incorporation or reduction of molecular oxygen"/>
    <property type="evidence" value="ECO:0007669"/>
    <property type="project" value="InterPro"/>
</dbReference>
<dbReference type="GO" id="GO:0005506">
    <property type="term" value="F:iron ion binding"/>
    <property type="evidence" value="ECO:0007669"/>
    <property type="project" value="InterPro"/>
</dbReference>
<reference evidence="2 3" key="1">
    <citation type="submission" date="2018-08" db="EMBL/GenBank/DDBJ databases">
        <title>Sequencing the genomes of 1000 actinobacteria strains.</title>
        <authorList>
            <person name="Klenk H.-P."/>
        </authorList>
    </citation>
    <scope>NUCLEOTIDE SEQUENCE [LARGE SCALE GENOMIC DNA]</scope>
    <source>
        <strain evidence="2 3">DSM 44099</strain>
    </source>
</reference>
<evidence type="ECO:0000313" key="3">
    <source>
        <dbReference type="Proteomes" id="UP000256913"/>
    </source>
</evidence>
<gene>
    <name evidence="2" type="ORF">DFJ67_4346</name>
</gene>
<dbReference type="InterPro" id="IPR036396">
    <property type="entry name" value="Cyt_P450_sf"/>
</dbReference>
<dbReference type="GO" id="GO:0020037">
    <property type="term" value="F:heme binding"/>
    <property type="evidence" value="ECO:0007669"/>
    <property type="project" value="InterPro"/>
</dbReference>
<dbReference type="AlphaFoldDB" id="A0A3D9ZN85"/>
<dbReference type="InterPro" id="IPR002397">
    <property type="entry name" value="Cyt_P450_B"/>
</dbReference>
<sequence>MSLTTEPARAEFGYDPFSPEVMADPLPFYRHLREHQPIYYMPEYDMFALSRFDDVMEMLSVTDGTFVPTDGTLPDPGALRRHNNGTVIAPTTAEPLPPYSMFGPPVHEILRQAHVGPLRAGAVRRLADFIREQANERLDLLLPRGRFDLTQHYGGIVAAAVQCHLFRIPLSEAKYLLDTVNAGSLTDEDPQSERSLNRYRPLVELVEGIVRQRRKQGADGTFPLVDGLLTLELDGRKLNNTEIAQTLIVVIIGGSETVPKVVAHGLWELQRHPDQMAAVRADLKTNVPIAFKEMVRLCGPAQWFARTVQRPTSIGGQAMNTGQRVIFLIPSAARDEREYGPDSEEFRWNREIKRWVNFAWGNQFCTGYHLALLEGGILVEEFLRRVPEFEVQEADAVRLPSFFQWGWNELPVTVPVED</sequence>
<dbReference type="GO" id="GO:0004497">
    <property type="term" value="F:monooxygenase activity"/>
    <property type="evidence" value="ECO:0007669"/>
    <property type="project" value="InterPro"/>
</dbReference>
<name>A0A3D9ZN85_9ACTN</name>